<reference evidence="9" key="1">
    <citation type="submission" date="2020-06" db="EMBL/GenBank/DDBJ databases">
        <authorList>
            <person name="Li T."/>
            <person name="Hu X."/>
            <person name="Zhang T."/>
            <person name="Song X."/>
            <person name="Zhang H."/>
            <person name="Dai N."/>
            <person name="Sheng W."/>
            <person name="Hou X."/>
            <person name="Wei L."/>
        </authorList>
    </citation>
    <scope>NUCLEOTIDE SEQUENCE</scope>
    <source>
        <strain evidence="9">3651</strain>
        <tissue evidence="9">Leaf</tissue>
    </source>
</reference>
<dbReference type="GO" id="GO:0005886">
    <property type="term" value="C:plasma membrane"/>
    <property type="evidence" value="ECO:0007669"/>
    <property type="project" value="TreeGrafter"/>
</dbReference>
<feature type="domain" description="Cationic amino acid transporter C-terminal" evidence="8">
    <location>
        <begin position="168"/>
        <end position="218"/>
    </location>
</feature>
<dbReference type="GO" id="GO:0005313">
    <property type="term" value="F:L-glutamate transmembrane transporter activity"/>
    <property type="evidence" value="ECO:0007669"/>
    <property type="project" value="TreeGrafter"/>
</dbReference>
<comment type="caution">
    <text evidence="9">The sequence shown here is derived from an EMBL/GenBank/DDBJ whole genome shotgun (WGS) entry which is preliminary data.</text>
</comment>
<evidence type="ECO:0000313" key="10">
    <source>
        <dbReference type="Proteomes" id="UP001293254"/>
    </source>
</evidence>
<evidence type="ECO:0000256" key="3">
    <source>
        <dbReference type="ARBA" id="ARBA00022692"/>
    </source>
</evidence>
<dbReference type="PANTHER" id="PTHR43243">
    <property type="entry name" value="INNER MEMBRANE TRANSPORTER YGJI-RELATED"/>
    <property type="match status" value="1"/>
</dbReference>
<sequence>MTPYQSIDPDAPFSRAFETIGWHWAEYVVAAGALKGMTSVLLVGAVGQARYLTHIARTHMIPPWFAKVNPKTGTPINATVAMLAATAIIAFFTKLEILSDLLSISTLFIFSLVAIALLVRRYYVDATSGYWALNEDGWIGYCITVPMWLLSTAGLAFFVPQARKPKLWGVPLVPWLPSSSIALNVFLLGSIDKDSYVRFLIWTAILLVYYFIFGLHASYDTAKAFEVKAKEETVYIMAEAGEDSSADKSATEAAADGIKSVSD</sequence>
<dbReference type="Pfam" id="PF13906">
    <property type="entry name" value="AA_permease_C"/>
    <property type="match status" value="1"/>
</dbReference>
<keyword evidence="3 7" id="KW-0812">Transmembrane</keyword>
<feature type="transmembrane region" description="Helical" evidence="7">
    <location>
        <begin position="167"/>
        <end position="187"/>
    </location>
</feature>
<evidence type="ECO:0000259" key="8">
    <source>
        <dbReference type="Pfam" id="PF13906"/>
    </source>
</evidence>
<dbReference type="Pfam" id="PF13520">
    <property type="entry name" value="AA_permease_2"/>
    <property type="match status" value="1"/>
</dbReference>
<comment type="subcellular location">
    <subcellularLocation>
        <location evidence="1">Membrane</location>
        <topology evidence="1">Multi-pass membrane protein</topology>
    </subcellularLocation>
</comment>
<dbReference type="InterPro" id="IPR029485">
    <property type="entry name" value="CAT_C"/>
</dbReference>
<keyword evidence="10" id="KW-1185">Reference proteome</keyword>
<feature type="transmembrane region" description="Helical" evidence="7">
    <location>
        <begin position="100"/>
        <end position="118"/>
    </location>
</feature>
<evidence type="ECO:0000256" key="2">
    <source>
        <dbReference type="ARBA" id="ARBA00008572"/>
    </source>
</evidence>
<feature type="transmembrane region" description="Helical" evidence="7">
    <location>
        <begin position="199"/>
        <end position="219"/>
    </location>
</feature>
<dbReference type="Gene3D" id="1.20.1740.10">
    <property type="entry name" value="Amino acid/polyamine transporter I"/>
    <property type="match status" value="1"/>
</dbReference>
<dbReference type="AlphaFoldDB" id="A0AAE1XZR3"/>
<dbReference type="InterPro" id="IPR002293">
    <property type="entry name" value="AA/rel_permease1"/>
</dbReference>
<evidence type="ECO:0000256" key="7">
    <source>
        <dbReference type="SAM" id="Phobius"/>
    </source>
</evidence>
<reference evidence="9" key="2">
    <citation type="journal article" date="2024" name="Plant">
        <title>Genomic evolution and insights into agronomic trait innovations of Sesamum species.</title>
        <authorList>
            <person name="Miao H."/>
            <person name="Wang L."/>
            <person name="Qu L."/>
            <person name="Liu H."/>
            <person name="Sun Y."/>
            <person name="Le M."/>
            <person name="Wang Q."/>
            <person name="Wei S."/>
            <person name="Zheng Y."/>
            <person name="Lin W."/>
            <person name="Duan Y."/>
            <person name="Cao H."/>
            <person name="Xiong S."/>
            <person name="Wang X."/>
            <person name="Wei L."/>
            <person name="Li C."/>
            <person name="Ma Q."/>
            <person name="Ju M."/>
            <person name="Zhao R."/>
            <person name="Li G."/>
            <person name="Mu C."/>
            <person name="Tian Q."/>
            <person name="Mei H."/>
            <person name="Zhang T."/>
            <person name="Gao T."/>
            <person name="Zhang H."/>
        </authorList>
    </citation>
    <scope>NUCLEOTIDE SEQUENCE</scope>
    <source>
        <strain evidence="9">3651</strain>
    </source>
</reference>
<comment type="similarity">
    <text evidence="2">Belongs to the amino acid-polyamine-organocation (APC) superfamily. Cationic amino acid transporter (CAT) (TC 2.A.3.3) family.</text>
</comment>
<keyword evidence="5 7" id="KW-0472">Membrane</keyword>
<evidence type="ECO:0000256" key="4">
    <source>
        <dbReference type="ARBA" id="ARBA00022989"/>
    </source>
</evidence>
<name>A0AAE1XZR3_9LAMI</name>
<organism evidence="9 10">
    <name type="scientific">Sesamum alatum</name>
    <dbReference type="NCBI Taxonomy" id="300844"/>
    <lineage>
        <taxon>Eukaryota</taxon>
        <taxon>Viridiplantae</taxon>
        <taxon>Streptophyta</taxon>
        <taxon>Embryophyta</taxon>
        <taxon>Tracheophyta</taxon>
        <taxon>Spermatophyta</taxon>
        <taxon>Magnoliopsida</taxon>
        <taxon>eudicotyledons</taxon>
        <taxon>Gunneridae</taxon>
        <taxon>Pentapetalae</taxon>
        <taxon>asterids</taxon>
        <taxon>lamiids</taxon>
        <taxon>Lamiales</taxon>
        <taxon>Pedaliaceae</taxon>
        <taxon>Sesamum</taxon>
    </lineage>
</organism>
<feature type="transmembrane region" description="Helical" evidence="7">
    <location>
        <begin position="74"/>
        <end position="93"/>
    </location>
</feature>
<evidence type="ECO:0000256" key="1">
    <source>
        <dbReference type="ARBA" id="ARBA00004141"/>
    </source>
</evidence>
<feature type="region of interest" description="Disordered" evidence="6">
    <location>
        <begin position="242"/>
        <end position="263"/>
    </location>
</feature>
<feature type="transmembrane region" description="Helical" evidence="7">
    <location>
        <begin position="138"/>
        <end position="160"/>
    </location>
</feature>
<evidence type="ECO:0000256" key="5">
    <source>
        <dbReference type="ARBA" id="ARBA00023136"/>
    </source>
</evidence>
<dbReference type="EMBL" id="JACGWO010000008">
    <property type="protein sequence ID" value="KAK4421050.1"/>
    <property type="molecule type" value="Genomic_DNA"/>
</dbReference>
<keyword evidence="4 7" id="KW-1133">Transmembrane helix</keyword>
<evidence type="ECO:0000313" key="9">
    <source>
        <dbReference type="EMBL" id="KAK4421050.1"/>
    </source>
</evidence>
<dbReference type="PANTHER" id="PTHR43243:SF1">
    <property type="entry name" value="CATIONIC AMINO ACID TRANSPORTER 1"/>
    <property type="match status" value="1"/>
</dbReference>
<evidence type="ECO:0000256" key="6">
    <source>
        <dbReference type="SAM" id="MobiDB-lite"/>
    </source>
</evidence>
<dbReference type="GO" id="GO:0015189">
    <property type="term" value="F:L-lysine transmembrane transporter activity"/>
    <property type="evidence" value="ECO:0007669"/>
    <property type="project" value="TreeGrafter"/>
</dbReference>
<protein>
    <submittedName>
        <fullName evidence="9">Cationic amino acid transporter 1</fullName>
    </submittedName>
</protein>
<dbReference type="Proteomes" id="UP001293254">
    <property type="component" value="Unassembled WGS sequence"/>
</dbReference>
<accession>A0AAE1XZR3</accession>
<proteinExistence type="inferred from homology"/>
<gene>
    <name evidence="9" type="ORF">Salat_2055500</name>
</gene>